<organism evidence="2 3">
    <name type="scientific">Legionella beliardensis</name>
    <dbReference type="NCBI Taxonomy" id="91822"/>
    <lineage>
        <taxon>Bacteria</taxon>
        <taxon>Pseudomonadati</taxon>
        <taxon>Pseudomonadota</taxon>
        <taxon>Gammaproteobacteria</taxon>
        <taxon>Legionellales</taxon>
        <taxon>Legionellaceae</taxon>
        <taxon>Legionella</taxon>
    </lineage>
</organism>
<dbReference type="InterPro" id="IPR052750">
    <property type="entry name" value="GH18_Chitinase"/>
</dbReference>
<keyword evidence="1" id="KW-0732">Signal</keyword>
<evidence type="ECO:0000313" key="3">
    <source>
        <dbReference type="Proteomes" id="UP000254968"/>
    </source>
</evidence>
<dbReference type="SUPFAM" id="SSF51445">
    <property type="entry name" value="(Trans)glycosidases"/>
    <property type="match status" value="1"/>
</dbReference>
<dbReference type="AlphaFoldDB" id="A0A378I4V9"/>
<dbReference type="CDD" id="cd06543">
    <property type="entry name" value="GH18_PF-ChiA-like"/>
    <property type="match status" value="1"/>
</dbReference>
<name>A0A378I4V9_9GAMM</name>
<dbReference type="InterPro" id="IPR013783">
    <property type="entry name" value="Ig-like_fold"/>
</dbReference>
<keyword evidence="3" id="KW-1185">Reference proteome</keyword>
<reference evidence="2 3" key="1">
    <citation type="submission" date="2018-06" db="EMBL/GenBank/DDBJ databases">
        <authorList>
            <consortium name="Pathogen Informatics"/>
            <person name="Doyle S."/>
        </authorList>
    </citation>
    <scope>NUCLEOTIDE SEQUENCE [LARGE SCALE GENOMIC DNA]</scope>
    <source>
        <strain evidence="2 3">NCTC13315</strain>
    </source>
</reference>
<dbReference type="Proteomes" id="UP000254968">
    <property type="component" value="Unassembled WGS sequence"/>
</dbReference>
<dbReference type="Gene3D" id="3.20.20.80">
    <property type="entry name" value="Glycosidases"/>
    <property type="match status" value="1"/>
</dbReference>
<feature type="chain" id="PRO_5016764257" evidence="1">
    <location>
        <begin position="20"/>
        <end position="423"/>
    </location>
</feature>
<dbReference type="OrthoDB" id="6018988at2"/>
<proteinExistence type="predicted"/>
<gene>
    <name evidence="2" type="primary">chiA</name>
    <name evidence="2" type="ORF">NCTC13315_02307</name>
</gene>
<dbReference type="RefSeq" id="WP_115303424.1">
    <property type="nucleotide sequence ID" value="NZ_CAAAHO010000002.1"/>
</dbReference>
<protein>
    <submittedName>
        <fullName evidence="2">Chitinase domain protein</fullName>
    </submittedName>
</protein>
<dbReference type="PANTHER" id="PTHR42976">
    <property type="entry name" value="BIFUNCTIONAL CHITINASE/LYSOZYME-RELATED"/>
    <property type="match status" value="1"/>
</dbReference>
<dbReference type="EMBL" id="UGNV01000001">
    <property type="protein sequence ID" value="STX29755.1"/>
    <property type="molecule type" value="Genomic_DNA"/>
</dbReference>
<dbReference type="Gene3D" id="2.60.40.10">
    <property type="entry name" value="Immunoglobulins"/>
    <property type="match status" value="1"/>
</dbReference>
<accession>A0A378I4V9</accession>
<feature type="signal peptide" evidence="1">
    <location>
        <begin position="1"/>
        <end position="19"/>
    </location>
</feature>
<evidence type="ECO:0000313" key="2">
    <source>
        <dbReference type="EMBL" id="STX29755.1"/>
    </source>
</evidence>
<evidence type="ECO:0000256" key="1">
    <source>
        <dbReference type="SAM" id="SignalP"/>
    </source>
</evidence>
<dbReference type="InterPro" id="IPR017853">
    <property type="entry name" value="GH"/>
</dbReference>
<sequence>MKKYIAGVGALFFTLSSLAAPLQGIGLSVDPTANQCILFTPYQQMSSNMNGNEPQDLVAVSQQTGIKSFNLAFIKDNGVCDPIWSGNNSVASGWGQQLMANMRKAGLEYRISFGGADPRDLSNKCSVSQLISIYQNIINIYQPTGLDFDIEHSTVNVPNIITALKTIVVNNPNLKISFTLPVMPDGLGSLGKKVVSEATKANLNYVVNIMVMDYGSAYTKDMAVYAMQAAMSTFNYLKTVYPQKSSAEVWQILALTPMIGVNDIPGELFTLANTDTLNVFAEEHNLAWLSMWSVGRDRPCSDTKASSKCSGANAQSKPYEFSQHMLQCSKKPEPTECLPPANIKSKVSSNKKAITLSWQAPQNSKPIANYQVNNYKDVLLWKGTAVTFTDNTLPGKNGTYGYVLYSQCASGLSKGIKYSVVIK</sequence>
<dbReference type="PANTHER" id="PTHR42976:SF1">
    <property type="entry name" value="GH18 DOMAIN-CONTAINING PROTEIN-RELATED"/>
    <property type="match status" value="1"/>
</dbReference>